<sequence length="77" mass="9090">MPKRDYHVVPRNKQWAIQKEGKDRASSLHRTQKDASNEGRRLAKKNQTALVIHRCDGRIRDSHSYENNPHPPKDRKH</sequence>
<dbReference type="OrthoDB" id="8858565at2"/>
<protein>
    <recommendedName>
        <fullName evidence="4">DUF2188 domain-containing protein</fullName>
    </recommendedName>
</protein>
<comment type="caution">
    <text evidence="2">The sequence shown here is derived from an EMBL/GenBank/DDBJ whole genome shotgun (WGS) entry which is preliminary data.</text>
</comment>
<name>A0A0E2YWD3_9GAMM</name>
<dbReference type="InterPro" id="IPR018691">
    <property type="entry name" value="DUF2188"/>
</dbReference>
<keyword evidence="2" id="KW-0614">Plasmid</keyword>
<dbReference type="EMBL" id="JPGN01000541">
    <property type="protein sequence ID" value="KFI17758.1"/>
    <property type="molecule type" value="Genomic_DNA"/>
</dbReference>
<feature type="compositionally biased region" description="Basic and acidic residues" evidence="1">
    <location>
        <begin position="53"/>
        <end position="64"/>
    </location>
</feature>
<dbReference type="HOGENOM" id="CLU_179056_2_1_6"/>
<feature type="compositionally biased region" description="Basic and acidic residues" evidence="1">
    <location>
        <begin position="19"/>
        <end position="41"/>
    </location>
</feature>
<geneLocation type="plasmid" evidence="2">
    <name>pA</name>
</geneLocation>
<evidence type="ECO:0000313" key="2">
    <source>
        <dbReference type="EMBL" id="KFI17758.1"/>
    </source>
</evidence>
<evidence type="ECO:0000256" key="1">
    <source>
        <dbReference type="SAM" id="MobiDB-lite"/>
    </source>
</evidence>
<proteinExistence type="predicted"/>
<gene>
    <name evidence="2" type="ORF">IB75_18530</name>
</gene>
<organism evidence="2 3">
    <name type="scientific">Nitrosococcus oceani C-27</name>
    <dbReference type="NCBI Taxonomy" id="314279"/>
    <lineage>
        <taxon>Bacteria</taxon>
        <taxon>Pseudomonadati</taxon>
        <taxon>Pseudomonadota</taxon>
        <taxon>Gammaproteobacteria</taxon>
        <taxon>Chromatiales</taxon>
        <taxon>Chromatiaceae</taxon>
        <taxon>Nitrosococcus</taxon>
    </lineage>
</organism>
<evidence type="ECO:0008006" key="4">
    <source>
        <dbReference type="Google" id="ProtNLM"/>
    </source>
</evidence>
<dbReference type="AlphaFoldDB" id="A0A0E2YWD3"/>
<reference evidence="2 3" key="1">
    <citation type="submission" date="2014-07" db="EMBL/GenBank/DDBJ databases">
        <title>Comparative analysis of Nitrosococcus oceani genome inventories of strains from Pacific and Atlantic gyres.</title>
        <authorList>
            <person name="Lim C.K."/>
            <person name="Wang L."/>
            <person name="Sayavedra-Soto L.A."/>
            <person name="Klotz M.G."/>
        </authorList>
    </citation>
    <scope>NUCLEOTIDE SEQUENCE [LARGE SCALE GENOMIC DNA]</scope>
    <source>
        <strain evidence="2 3">C-27</strain>
        <plasmid evidence="2">pA</plasmid>
    </source>
</reference>
<dbReference type="Pfam" id="PF09954">
    <property type="entry name" value="DUF2188"/>
    <property type="match status" value="1"/>
</dbReference>
<dbReference type="Proteomes" id="UP000028839">
    <property type="component" value="Unassembled WGS sequence"/>
</dbReference>
<evidence type="ECO:0000313" key="3">
    <source>
        <dbReference type="Proteomes" id="UP000028839"/>
    </source>
</evidence>
<feature type="region of interest" description="Disordered" evidence="1">
    <location>
        <begin position="1"/>
        <end position="77"/>
    </location>
</feature>
<accession>A0A0E2YWD3</accession>